<proteinExistence type="inferred from homology"/>
<dbReference type="NCBIfam" id="TIGR01552">
    <property type="entry name" value="phd_fam"/>
    <property type="match status" value="1"/>
</dbReference>
<reference evidence="3 4" key="1">
    <citation type="submission" date="2017-10" db="EMBL/GenBank/DDBJ databases">
        <title>Genome sequence of Caulobacter mirabilis FWC38.</title>
        <authorList>
            <person name="Fiebig A."/>
            <person name="Crosson S."/>
        </authorList>
    </citation>
    <scope>NUCLEOTIDE SEQUENCE [LARGE SCALE GENOMIC DNA]</scope>
    <source>
        <strain evidence="3 4">FWC 38</strain>
    </source>
</reference>
<accession>A0A2D2AVU5</accession>
<dbReference type="Gene3D" id="3.40.1620.10">
    <property type="entry name" value="YefM-like domain"/>
    <property type="match status" value="1"/>
</dbReference>
<dbReference type="InterPro" id="IPR036165">
    <property type="entry name" value="YefM-like_sf"/>
</dbReference>
<sequence>MSTQINIAQAKSRLSELVARAEAGETIVLSRAGKPAVTLTPVAPPAKTLRQPGGWKHLGQLPDLDPFLEVDGEFIPTDDDFLS</sequence>
<evidence type="ECO:0000256" key="1">
    <source>
        <dbReference type="ARBA" id="ARBA00009981"/>
    </source>
</evidence>
<protein>
    <recommendedName>
        <fullName evidence="2">Antitoxin</fullName>
    </recommendedName>
</protein>
<evidence type="ECO:0000256" key="2">
    <source>
        <dbReference type="RuleBase" id="RU362080"/>
    </source>
</evidence>
<name>A0A2D2AVU5_9CAUL</name>
<comment type="function">
    <text evidence="2">Antitoxin component of a type II toxin-antitoxin (TA) system.</text>
</comment>
<dbReference type="SUPFAM" id="SSF143120">
    <property type="entry name" value="YefM-like"/>
    <property type="match status" value="1"/>
</dbReference>
<keyword evidence="4" id="KW-1185">Reference proteome</keyword>
<dbReference type="RefSeq" id="WP_099621385.1">
    <property type="nucleotide sequence ID" value="NZ_CP024201.1"/>
</dbReference>
<dbReference type="KEGG" id="cmb:CSW64_06715"/>
<comment type="similarity">
    <text evidence="1 2">Belongs to the phD/YefM antitoxin family.</text>
</comment>
<dbReference type="Pfam" id="PF02604">
    <property type="entry name" value="PhdYeFM_antitox"/>
    <property type="match status" value="1"/>
</dbReference>
<dbReference type="InterPro" id="IPR006442">
    <property type="entry name" value="Antitoxin_Phd/YefM"/>
</dbReference>
<evidence type="ECO:0000313" key="3">
    <source>
        <dbReference type="EMBL" id="ATQ42128.1"/>
    </source>
</evidence>
<dbReference type="OrthoDB" id="7473440at2"/>
<evidence type="ECO:0000313" key="4">
    <source>
        <dbReference type="Proteomes" id="UP000228945"/>
    </source>
</evidence>
<dbReference type="AlphaFoldDB" id="A0A2D2AVU5"/>
<organism evidence="3 4">
    <name type="scientific">Caulobacter mirabilis</name>
    <dbReference type="NCBI Taxonomy" id="69666"/>
    <lineage>
        <taxon>Bacteria</taxon>
        <taxon>Pseudomonadati</taxon>
        <taxon>Pseudomonadota</taxon>
        <taxon>Alphaproteobacteria</taxon>
        <taxon>Caulobacterales</taxon>
        <taxon>Caulobacteraceae</taxon>
        <taxon>Caulobacter</taxon>
    </lineage>
</organism>
<dbReference type="EMBL" id="CP024201">
    <property type="protein sequence ID" value="ATQ42128.1"/>
    <property type="molecule type" value="Genomic_DNA"/>
</dbReference>
<dbReference type="Proteomes" id="UP000228945">
    <property type="component" value="Chromosome"/>
</dbReference>
<gene>
    <name evidence="3" type="ORF">CSW64_06715</name>
</gene>